<evidence type="ECO:0000256" key="3">
    <source>
        <dbReference type="ARBA" id="ARBA00022723"/>
    </source>
</evidence>
<evidence type="ECO:0000256" key="6">
    <source>
        <dbReference type="HAMAP-Rule" id="MF_00265"/>
    </source>
</evidence>
<keyword evidence="9" id="KW-1185">Reference proteome</keyword>
<comment type="cofactor">
    <cofactor evidence="6">
        <name>Mg(2+)</name>
        <dbReference type="ChEBI" id="CHEBI:18420"/>
    </cofactor>
</comment>
<keyword evidence="3 6" id="KW-0479">Metal-binding</keyword>
<dbReference type="GO" id="GO:0016787">
    <property type="term" value="F:hydrolase activity"/>
    <property type="evidence" value="ECO:0007669"/>
    <property type="project" value="UniProtKB-KW"/>
</dbReference>
<dbReference type="OrthoDB" id="25693at2"/>
<keyword evidence="1 6" id="KW-1277">Toxin-antitoxin system</keyword>
<evidence type="ECO:0000313" key="9">
    <source>
        <dbReference type="Proteomes" id="UP000267128"/>
    </source>
</evidence>
<proteinExistence type="inferred from homology"/>
<feature type="binding site" evidence="6">
    <location>
        <position position="103"/>
    </location>
    <ligand>
        <name>Mg(2+)</name>
        <dbReference type="ChEBI" id="CHEBI:18420"/>
    </ligand>
</feature>
<dbReference type="Proteomes" id="UP000267128">
    <property type="component" value="Unassembled WGS sequence"/>
</dbReference>
<feature type="binding site" evidence="6">
    <location>
        <position position="10"/>
    </location>
    <ligand>
        <name>Mg(2+)</name>
        <dbReference type="ChEBI" id="CHEBI:18420"/>
    </ligand>
</feature>
<organism evidence="8 9">
    <name type="scientific">Nocardioides marmoriginsengisoli</name>
    <dbReference type="NCBI Taxonomy" id="661483"/>
    <lineage>
        <taxon>Bacteria</taxon>
        <taxon>Bacillati</taxon>
        <taxon>Actinomycetota</taxon>
        <taxon>Actinomycetes</taxon>
        <taxon>Propionibacteriales</taxon>
        <taxon>Nocardioidaceae</taxon>
        <taxon>Nocardioides</taxon>
    </lineage>
</organism>
<comment type="caution">
    <text evidence="8">The sequence shown here is derived from an EMBL/GenBank/DDBJ whole genome shotgun (WGS) entry which is preliminary data.</text>
</comment>
<reference evidence="8 9" key="1">
    <citation type="submission" date="2018-11" db="EMBL/GenBank/DDBJ databases">
        <authorList>
            <person name="Li F."/>
        </authorList>
    </citation>
    <scope>NUCLEOTIDE SEQUENCE [LARGE SCALE GENOMIC DNA]</scope>
    <source>
        <strain evidence="8 9">Gsoil 097</strain>
    </source>
</reference>
<keyword evidence="6" id="KW-0800">Toxin</keyword>
<protein>
    <recommendedName>
        <fullName evidence="6">Ribonuclease VapC</fullName>
        <shortName evidence="6">RNase VapC</shortName>
        <ecNumber evidence="6">3.1.-.-</ecNumber>
    </recommendedName>
    <alternativeName>
        <fullName evidence="6">Toxin VapC</fullName>
    </alternativeName>
</protein>
<keyword evidence="2 6" id="KW-0540">Nuclease</keyword>
<sequence>MPTSADLLLDTSAAVPFLVRTHVAHAATHQATSKKRLGLAGHAAFETFSVITRLPEPSRVSPDKAALMLRHNFPHTRHLSARRANELIAKLARSAISGGAVYDALVAAAAVEHGCVLMTRDARALNTYSAMGADVILLK</sequence>
<dbReference type="GO" id="GO:0000287">
    <property type="term" value="F:magnesium ion binding"/>
    <property type="evidence" value="ECO:0007669"/>
    <property type="project" value="UniProtKB-UniRule"/>
</dbReference>
<keyword evidence="4 6" id="KW-0378">Hydrolase</keyword>
<gene>
    <name evidence="6" type="primary">vapC</name>
    <name evidence="8" type="ORF">EFK50_09220</name>
</gene>
<keyword evidence="5 6" id="KW-0460">Magnesium</keyword>
<dbReference type="InterPro" id="IPR002716">
    <property type="entry name" value="PIN_dom"/>
</dbReference>
<dbReference type="HAMAP" id="MF_00265">
    <property type="entry name" value="VapC_Nob1"/>
    <property type="match status" value="1"/>
</dbReference>
<dbReference type="Pfam" id="PF01850">
    <property type="entry name" value="PIN"/>
    <property type="match status" value="1"/>
</dbReference>
<evidence type="ECO:0000313" key="8">
    <source>
        <dbReference type="EMBL" id="RNL61999.1"/>
    </source>
</evidence>
<evidence type="ECO:0000259" key="7">
    <source>
        <dbReference type="Pfam" id="PF01850"/>
    </source>
</evidence>
<evidence type="ECO:0000256" key="4">
    <source>
        <dbReference type="ARBA" id="ARBA00022801"/>
    </source>
</evidence>
<dbReference type="Gene3D" id="3.40.50.1010">
    <property type="entry name" value="5'-nuclease"/>
    <property type="match status" value="1"/>
</dbReference>
<name>A0A3N0CFD2_9ACTN</name>
<dbReference type="EC" id="3.1.-.-" evidence="6"/>
<dbReference type="GO" id="GO:0004540">
    <property type="term" value="F:RNA nuclease activity"/>
    <property type="evidence" value="ECO:0007669"/>
    <property type="project" value="InterPro"/>
</dbReference>
<dbReference type="GO" id="GO:0090729">
    <property type="term" value="F:toxin activity"/>
    <property type="evidence" value="ECO:0007669"/>
    <property type="project" value="UniProtKB-KW"/>
</dbReference>
<dbReference type="InterPro" id="IPR029060">
    <property type="entry name" value="PIN-like_dom_sf"/>
</dbReference>
<evidence type="ECO:0000256" key="5">
    <source>
        <dbReference type="ARBA" id="ARBA00022842"/>
    </source>
</evidence>
<evidence type="ECO:0000256" key="2">
    <source>
        <dbReference type="ARBA" id="ARBA00022722"/>
    </source>
</evidence>
<dbReference type="SUPFAM" id="SSF88723">
    <property type="entry name" value="PIN domain-like"/>
    <property type="match status" value="1"/>
</dbReference>
<evidence type="ECO:0000256" key="1">
    <source>
        <dbReference type="ARBA" id="ARBA00022649"/>
    </source>
</evidence>
<dbReference type="EMBL" id="RJSE01000007">
    <property type="protein sequence ID" value="RNL61999.1"/>
    <property type="molecule type" value="Genomic_DNA"/>
</dbReference>
<dbReference type="AlphaFoldDB" id="A0A3N0CFD2"/>
<comment type="function">
    <text evidence="6">Toxic component of a toxin-antitoxin (TA) system. An RNase.</text>
</comment>
<dbReference type="InterPro" id="IPR022907">
    <property type="entry name" value="VapC_family"/>
</dbReference>
<feature type="domain" description="PIN" evidence="7">
    <location>
        <begin position="8"/>
        <end position="124"/>
    </location>
</feature>
<dbReference type="CDD" id="cd18681">
    <property type="entry name" value="PIN_MtVapC27-VapC40_like"/>
    <property type="match status" value="1"/>
</dbReference>
<comment type="similarity">
    <text evidence="6">Belongs to the PINc/VapC protein family.</text>
</comment>
<dbReference type="RefSeq" id="WP_123227294.1">
    <property type="nucleotide sequence ID" value="NZ_RJSE01000007.1"/>
</dbReference>
<accession>A0A3N0CFD2</accession>